<gene>
    <name evidence="1" type="ORF">LMON_0304</name>
</gene>
<organism evidence="1 2">
    <name type="scientific">Listeria monocytogenes serotype 1/2a (strain EGD / Mackaness)</name>
    <dbReference type="NCBI Taxonomy" id="1334565"/>
    <lineage>
        <taxon>Bacteria</taxon>
        <taxon>Bacillati</taxon>
        <taxon>Bacillota</taxon>
        <taxon>Bacilli</taxon>
        <taxon>Bacillales</taxon>
        <taxon>Listeriaceae</taxon>
        <taxon>Listeria</taxon>
    </lineage>
</organism>
<dbReference type="KEGG" id="lmod:LMON_0304"/>
<accession>A0A3Q0NBB6</accession>
<protein>
    <submittedName>
        <fullName evidence="1">Uncharacterized protein</fullName>
    </submittedName>
</protein>
<evidence type="ECO:0000313" key="2">
    <source>
        <dbReference type="Proteomes" id="UP000016703"/>
    </source>
</evidence>
<dbReference type="AlphaFoldDB" id="A0A3Q0NBB6"/>
<name>A0A3Q0NBB6_LISMG</name>
<dbReference type="Proteomes" id="UP000016703">
    <property type="component" value="Chromosome"/>
</dbReference>
<sequence>MRYAVMNITMYTEETASSWKWFFSPETQEDIEFAIHV</sequence>
<reference evidence="1 2" key="1">
    <citation type="journal article" date="2014" name="MBio">
        <title>Comparison of widely used Listeria monocytogenes strains EGD, 10403S, and EGD-e highlights genomic variations underlying differences in pathogenicity.</title>
        <authorList>
            <person name="Becavin C."/>
            <person name="Bouchier C."/>
            <person name="Lechat P."/>
            <person name="Archambaud C."/>
            <person name="Creno S."/>
            <person name="Gouin E."/>
            <person name="Wu Z."/>
            <person name="Kuhbacher A."/>
            <person name="Brisse S."/>
            <person name="Pucciarelli M.G."/>
            <person name="Garcia-del Portillo F."/>
            <person name="Hain T."/>
            <person name="Portnoy D.A."/>
            <person name="Chakraborty T."/>
            <person name="Lecuit M."/>
            <person name="Pizarro-Cerda J."/>
            <person name="Moszer I."/>
            <person name="Bierne H."/>
            <person name="Cossart P."/>
        </authorList>
    </citation>
    <scope>NUCLEOTIDE SEQUENCE [LARGE SCALE GENOMIC DNA]</scope>
    <source>
        <strain evidence="2">EGD / Mackaness</strain>
    </source>
</reference>
<proteinExistence type="predicted"/>
<evidence type="ECO:0000313" key="1">
    <source>
        <dbReference type="EMBL" id="CDG44169.1"/>
    </source>
</evidence>
<dbReference type="EMBL" id="HG421741">
    <property type="protein sequence ID" value="CDG44169.1"/>
    <property type="molecule type" value="Genomic_DNA"/>
</dbReference>